<feature type="signal peptide" evidence="3">
    <location>
        <begin position="1"/>
        <end position="20"/>
    </location>
</feature>
<keyword evidence="1" id="KW-0880">Kelch repeat</keyword>
<keyword evidence="3" id="KW-0732">Signal</keyword>
<dbReference type="PANTHER" id="PTHR46344">
    <property type="entry name" value="OS02G0202900 PROTEIN"/>
    <property type="match status" value="1"/>
</dbReference>
<evidence type="ECO:0000256" key="2">
    <source>
        <dbReference type="ARBA" id="ARBA00022737"/>
    </source>
</evidence>
<dbReference type="Gene3D" id="2.120.10.80">
    <property type="entry name" value="Kelch-type beta propeller"/>
    <property type="match status" value="2"/>
</dbReference>
<evidence type="ECO:0000313" key="5">
    <source>
        <dbReference type="Proteomes" id="UP001583172"/>
    </source>
</evidence>
<dbReference type="Pfam" id="PF24681">
    <property type="entry name" value="Kelch_KLHDC2_KLHL20_DRC7"/>
    <property type="match status" value="1"/>
</dbReference>
<dbReference type="EMBL" id="JAZGSY010000139">
    <property type="protein sequence ID" value="KAL1839810.1"/>
    <property type="molecule type" value="Genomic_DNA"/>
</dbReference>
<evidence type="ECO:0000256" key="1">
    <source>
        <dbReference type="ARBA" id="ARBA00022441"/>
    </source>
</evidence>
<evidence type="ECO:0000313" key="4">
    <source>
        <dbReference type="EMBL" id="KAL1839810.1"/>
    </source>
</evidence>
<evidence type="ECO:0000256" key="3">
    <source>
        <dbReference type="SAM" id="SignalP"/>
    </source>
</evidence>
<feature type="chain" id="PRO_5046224391" description="Galactose oxidase" evidence="3">
    <location>
        <begin position="21"/>
        <end position="378"/>
    </location>
</feature>
<dbReference type="InterPro" id="IPR015915">
    <property type="entry name" value="Kelch-typ_b-propeller"/>
</dbReference>
<sequence>MRWNLTLSAAALQGAVLVNAIPGREGGHWKELASIPLFPRQEHTALSLNTTHLAILGGIIPGSSPSNPFPTTPLIQLYSIPTNTWVSLPDLPLPLNHPNAAAVDGKIYLLGGLNDEAGDGVWRGDGRSWVFDFASLAWSELPAMEEANGDVPRGSAAVGVDPDTGIIYLAGGMTRLPVVEGQGNQESVDHVSAFDTRQGRWVTREEFARGRSEAEVAQIRTMPGRRDHAAVAVVDGVLYVLGGRVDGQENVRGEVFALDLKGLLESKSGKGKGNGKKVQGWVTKRARMPTPRGGVCGAAVGGKVYVFGGEGNPEEGSEGVFDQVEVYDTRRDRWESVGRMRAPRHGTAAVAVGGGIYIPGGGVRLGGAPVDTFDVFYP</sequence>
<keyword evidence="2" id="KW-0677">Repeat</keyword>
<accession>A0ABR3VDA5</accession>
<keyword evidence="5" id="KW-1185">Reference proteome</keyword>
<organism evidence="4 5">
    <name type="scientific">Humicola insolens</name>
    <name type="common">Soft-rot fungus</name>
    <dbReference type="NCBI Taxonomy" id="85995"/>
    <lineage>
        <taxon>Eukaryota</taxon>
        <taxon>Fungi</taxon>
        <taxon>Dikarya</taxon>
        <taxon>Ascomycota</taxon>
        <taxon>Pezizomycotina</taxon>
        <taxon>Sordariomycetes</taxon>
        <taxon>Sordariomycetidae</taxon>
        <taxon>Sordariales</taxon>
        <taxon>Chaetomiaceae</taxon>
        <taxon>Mycothermus</taxon>
    </lineage>
</organism>
<dbReference type="Proteomes" id="UP001583172">
    <property type="component" value="Unassembled WGS sequence"/>
</dbReference>
<dbReference type="InterPro" id="IPR006652">
    <property type="entry name" value="Kelch_1"/>
</dbReference>
<dbReference type="SUPFAM" id="SSF117281">
    <property type="entry name" value="Kelch motif"/>
    <property type="match status" value="1"/>
</dbReference>
<evidence type="ECO:0008006" key="6">
    <source>
        <dbReference type="Google" id="ProtNLM"/>
    </source>
</evidence>
<comment type="caution">
    <text evidence="4">The sequence shown here is derived from an EMBL/GenBank/DDBJ whole genome shotgun (WGS) entry which is preliminary data.</text>
</comment>
<gene>
    <name evidence="4" type="ORF">VTJ49DRAFT_1089</name>
</gene>
<dbReference type="SMART" id="SM00612">
    <property type="entry name" value="Kelch"/>
    <property type="match status" value="3"/>
</dbReference>
<reference evidence="4 5" key="1">
    <citation type="journal article" date="2024" name="Commun. Biol.">
        <title>Comparative genomic analysis of thermophilic fungi reveals convergent evolutionary adaptations and gene losses.</title>
        <authorList>
            <person name="Steindorff A.S."/>
            <person name="Aguilar-Pontes M.V."/>
            <person name="Robinson A.J."/>
            <person name="Andreopoulos B."/>
            <person name="LaButti K."/>
            <person name="Kuo A."/>
            <person name="Mondo S."/>
            <person name="Riley R."/>
            <person name="Otillar R."/>
            <person name="Haridas S."/>
            <person name="Lipzen A."/>
            <person name="Grimwood J."/>
            <person name="Schmutz J."/>
            <person name="Clum A."/>
            <person name="Reid I.D."/>
            <person name="Moisan M.C."/>
            <person name="Butler G."/>
            <person name="Nguyen T.T.M."/>
            <person name="Dewar K."/>
            <person name="Conant G."/>
            <person name="Drula E."/>
            <person name="Henrissat B."/>
            <person name="Hansel C."/>
            <person name="Singer S."/>
            <person name="Hutchinson M.I."/>
            <person name="de Vries R.P."/>
            <person name="Natvig D.O."/>
            <person name="Powell A.J."/>
            <person name="Tsang A."/>
            <person name="Grigoriev I.V."/>
        </authorList>
    </citation>
    <scope>NUCLEOTIDE SEQUENCE [LARGE SCALE GENOMIC DNA]</scope>
    <source>
        <strain evidence="4 5">CBS 620.91</strain>
    </source>
</reference>
<name>A0ABR3VDA5_HUMIN</name>
<dbReference type="Pfam" id="PF01344">
    <property type="entry name" value="Kelch_1"/>
    <property type="match status" value="1"/>
</dbReference>
<proteinExistence type="predicted"/>
<protein>
    <recommendedName>
        <fullName evidence="6">Galactose oxidase</fullName>
    </recommendedName>
</protein>
<dbReference type="PANTHER" id="PTHR46344:SF27">
    <property type="entry name" value="KELCH REPEAT SUPERFAMILY PROTEIN"/>
    <property type="match status" value="1"/>
</dbReference>